<feature type="transmembrane region" description="Helical" evidence="2">
    <location>
        <begin position="647"/>
        <end position="668"/>
    </location>
</feature>
<sequence length="748" mass="83417">MTSAYQRVETLEDSLRTSQDDHPAPISSSPSLHDSTDLAQVTERHEDAIKQPMISEQSVADSTTGSIDHAISAAETKPTETSLAQWPRRWWTRLLRTWWIESLCCLLVVGSLIGLIVTLKMHERRTIPEWPYKITINSIISLFILVLKTSALVVLCEGISQLKWTWFNRTRPLSDIAAYDDASRGPWGALVLMWTLRHRHLSSSLAAFIMLAALLLDPMGQQLVEYYSCDQVLLNTTATFPRTQFLGGIETSDYVSDATAAIKSGLYAQNPVPIDFDCPTGQCSFQQSYGTIGWCSHCEDVSEKVVFNTVKASNNKTSWITATLPSGSFGQTMNDTTSIQLAVVTKRDPSQAGMTTDFISVTFPERRLNKTSHDSDCPPYNQTTGSWCSNGFGAATCQSYICAREFNASVSDGHLQEIELSRTTIWTNMNSFFTYQDSYRNAIRLSCLTSEQRGKLKSYGYDITPEMTWVPYNGSVTDPTDRDQWPMVTRAVDRDGLTYVYYASNRTTVVFDYRTDTRHSFIKATNEDTIASIVPQECIYGFEPGMAGDVQRTSLMPSLDGQYGWQRQNLGSSSNSSRYLGKLGPVSEVMAKLSRNKNIEFGDVEKVYMDATSALDRFARQAGNAKFSAPANGTIYSKSTCLRLNEGWFAVPAAFTALLLLFFLTLVLETVPTQRASADQQLHNFKASPLALLFHGFDDNTLSGLDRQSASDDRKELEKLAKTMRVRLVRSQDGWKFSEDDTGSADSA</sequence>
<gene>
    <name evidence="4" type="ORF">K489DRAFT_385457</name>
</gene>
<feature type="transmembrane region" description="Helical" evidence="2">
    <location>
        <begin position="201"/>
        <end position="220"/>
    </location>
</feature>
<dbReference type="PANTHER" id="PTHR35394">
    <property type="entry name" value="DUF3176 DOMAIN-CONTAINING PROTEIN"/>
    <property type="match status" value="1"/>
</dbReference>
<feature type="transmembrane region" description="Helical" evidence="2">
    <location>
        <begin position="139"/>
        <end position="159"/>
    </location>
</feature>
<reference evidence="4" key="1">
    <citation type="submission" date="2020-01" db="EMBL/GenBank/DDBJ databases">
        <authorList>
            <consortium name="DOE Joint Genome Institute"/>
            <person name="Haridas S."/>
            <person name="Albert R."/>
            <person name="Binder M."/>
            <person name="Bloem J."/>
            <person name="Labutti K."/>
            <person name="Salamov A."/>
            <person name="Andreopoulos B."/>
            <person name="Baker S.E."/>
            <person name="Barry K."/>
            <person name="Bills G."/>
            <person name="Bluhm B.H."/>
            <person name="Cannon C."/>
            <person name="Castanera R."/>
            <person name="Culley D.E."/>
            <person name="Daum C."/>
            <person name="Ezra D."/>
            <person name="Gonzalez J.B."/>
            <person name="Henrissat B."/>
            <person name="Kuo A."/>
            <person name="Liang C."/>
            <person name="Lipzen A."/>
            <person name="Lutzoni F."/>
            <person name="Magnuson J."/>
            <person name="Mondo S."/>
            <person name="Nolan M."/>
            <person name="Ohm R."/>
            <person name="Pangilinan J."/>
            <person name="Park H.-J."/>
            <person name="Ramirez L."/>
            <person name="Alfaro M."/>
            <person name="Sun H."/>
            <person name="Tritt A."/>
            <person name="Yoshinaga Y."/>
            <person name="Zwiers L.-H."/>
            <person name="Turgeon B.G."/>
            <person name="Goodwin S.B."/>
            <person name="Spatafora J.W."/>
            <person name="Crous P.W."/>
            <person name="Grigoriev I.V."/>
        </authorList>
    </citation>
    <scope>NUCLEOTIDE SEQUENCE</scope>
    <source>
        <strain evidence="4">CBS 342.82</strain>
    </source>
</reference>
<proteinExistence type="predicted"/>
<keyword evidence="2" id="KW-0472">Membrane</keyword>
<reference evidence="4" key="2">
    <citation type="submission" date="2020-04" db="EMBL/GenBank/DDBJ databases">
        <authorList>
            <consortium name="NCBI Genome Project"/>
        </authorList>
    </citation>
    <scope>NUCLEOTIDE SEQUENCE</scope>
    <source>
        <strain evidence="4">CBS 342.82</strain>
    </source>
</reference>
<feature type="region of interest" description="Disordered" evidence="1">
    <location>
        <begin position="9"/>
        <end position="36"/>
    </location>
</feature>
<feature type="compositionally biased region" description="Basic and acidic residues" evidence="1">
    <location>
        <begin position="9"/>
        <end position="23"/>
    </location>
</feature>
<protein>
    <submittedName>
        <fullName evidence="4">Uncharacterized protein</fullName>
    </submittedName>
</protein>
<evidence type="ECO:0000313" key="3">
    <source>
        <dbReference type="Proteomes" id="UP000504637"/>
    </source>
</evidence>
<dbReference type="GeneID" id="54363909"/>
<evidence type="ECO:0000256" key="1">
    <source>
        <dbReference type="SAM" id="MobiDB-lite"/>
    </source>
</evidence>
<keyword evidence="2" id="KW-1133">Transmembrane helix</keyword>
<dbReference type="AlphaFoldDB" id="A0A6J3LPG7"/>
<evidence type="ECO:0000313" key="4">
    <source>
        <dbReference type="RefSeq" id="XP_033454877.1"/>
    </source>
</evidence>
<dbReference type="RefSeq" id="XP_033454877.1">
    <property type="nucleotide sequence ID" value="XM_033606109.1"/>
</dbReference>
<dbReference type="PANTHER" id="PTHR35394:SF5">
    <property type="entry name" value="DUF3176 DOMAIN-CONTAINING PROTEIN"/>
    <property type="match status" value="1"/>
</dbReference>
<feature type="transmembrane region" description="Helical" evidence="2">
    <location>
        <begin position="98"/>
        <end position="119"/>
    </location>
</feature>
<evidence type="ECO:0000256" key="2">
    <source>
        <dbReference type="SAM" id="Phobius"/>
    </source>
</evidence>
<dbReference type="Proteomes" id="UP000504637">
    <property type="component" value="Unplaced"/>
</dbReference>
<reference evidence="4" key="3">
    <citation type="submission" date="2025-08" db="UniProtKB">
        <authorList>
            <consortium name="RefSeq"/>
        </authorList>
    </citation>
    <scope>IDENTIFICATION</scope>
    <source>
        <strain evidence="4">CBS 342.82</strain>
    </source>
</reference>
<keyword evidence="3" id="KW-1185">Reference proteome</keyword>
<dbReference type="OrthoDB" id="5376804at2759"/>
<dbReference type="Pfam" id="PF11374">
    <property type="entry name" value="DUF3176"/>
    <property type="match status" value="1"/>
</dbReference>
<feature type="compositionally biased region" description="Polar residues" evidence="1">
    <location>
        <begin position="26"/>
        <end position="36"/>
    </location>
</feature>
<keyword evidence="2" id="KW-0812">Transmembrane</keyword>
<accession>A0A6J3LPG7</accession>
<dbReference type="InterPro" id="IPR021514">
    <property type="entry name" value="DUF3176"/>
</dbReference>
<organism evidence="4">
    <name type="scientific">Dissoconium aciculare CBS 342.82</name>
    <dbReference type="NCBI Taxonomy" id="1314786"/>
    <lineage>
        <taxon>Eukaryota</taxon>
        <taxon>Fungi</taxon>
        <taxon>Dikarya</taxon>
        <taxon>Ascomycota</taxon>
        <taxon>Pezizomycotina</taxon>
        <taxon>Dothideomycetes</taxon>
        <taxon>Dothideomycetidae</taxon>
        <taxon>Mycosphaerellales</taxon>
        <taxon>Dissoconiaceae</taxon>
        <taxon>Dissoconium</taxon>
    </lineage>
</organism>
<name>A0A6J3LPG7_9PEZI</name>